<dbReference type="PANTHER" id="PTHR43638:SF3">
    <property type="entry name" value="ALDEHYDE REDUCTASE"/>
    <property type="match status" value="1"/>
</dbReference>
<dbReference type="PRINTS" id="PR00069">
    <property type="entry name" value="ALDKETRDTASE"/>
</dbReference>
<dbReference type="CDD" id="cd19138">
    <property type="entry name" value="AKR_YeaE"/>
    <property type="match status" value="1"/>
</dbReference>
<accession>A0A7X3G2L8</accession>
<feature type="domain" description="NADP-dependent oxidoreductase" evidence="4">
    <location>
        <begin position="7"/>
        <end position="262"/>
    </location>
</feature>
<dbReference type="InterPro" id="IPR023210">
    <property type="entry name" value="NADP_OxRdtase_dom"/>
</dbReference>
<sequence>MNPLPILGQGTWNMGEDPSARAAEVAALRLGLDLGMTLVDTAEMYGEGGAEEVVGEAIAGRRDDVYLVSKVYPHNASRAGVRAACERSLRRLRTDHLDLYLLHWRGGVPLAETLEAFERLRDEGKIRAYGVSNFDTDDMLEAAALPGGSGIAANQVLYNLVQRGIEWDLLPWCRERGIPVMAYSPLESTPAEQMPLLTRPQLGEVARRHGVTPAQVALAWLLRQDGVVAIPKAVQPAHVRANRAALDLAPQLTADDLALLDAGFPPPGRRRPLAMR</sequence>
<protein>
    <submittedName>
        <fullName evidence="5">Aldo/keto reductase</fullName>
    </submittedName>
</protein>
<comment type="caution">
    <text evidence="5">The sequence shown here is derived from an EMBL/GenBank/DDBJ whole genome shotgun (WGS) entry which is preliminary data.</text>
</comment>
<reference evidence="5 6" key="1">
    <citation type="submission" date="2019-12" db="EMBL/GenBank/DDBJ databases">
        <authorList>
            <person name="Li C."/>
            <person name="Zhao J."/>
        </authorList>
    </citation>
    <scope>NUCLEOTIDE SEQUENCE [LARGE SCALE GENOMIC DNA]</scope>
    <source>
        <strain evidence="5 6">NEAU-DD11</strain>
    </source>
</reference>
<dbReference type="Pfam" id="PF00248">
    <property type="entry name" value="Aldo_ket_red"/>
    <property type="match status" value="1"/>
</dbReference>
<evidence type="ECO:0000313" key="5">
    <source>
        <dbReference type="EMBL" id="MVW62305.1"/>
    </source>
</evidence>
<dbReference type="Proteomes" id="UP000443353">
    <property type="component" value="Unassembled WGS sequence"/>
</dbReference>
<organism evidence="5 6">
    <name type="scientific">Massilia cellulosiltytica</name>
    <dbReference type="NCBI Taxonomy" id="2683234"/>
    <lineage>
        <taxon>Bacteria</taxon>
        <taxon>Pseudomonadati</taxon>
        <taxon>Pseudomonadota</taxon>
        <taxon>Betaproteobacteria</taxon>
        <taxon>Burkholderiales</taxon>
        <taxon>Oxalobacteraceae</taxon>
        <taxon>Telluria group</taxon>
        <taxon>Massilia</taxon>
    </lineage>
</organism>
<evidence type="ECO:0000313" key="6">
    <source>
        <dbReference type="Proteomes" id="UP000443353"/>
    </source>
</evidence>
<dbReference type="EMBL" id="WSES01000006">
    <property type="protein sequence ID" value="MVW62305.1"/>
    <property type="molecule type" value="Genomic_DNA"/>
</dbReference>
<feature type="binding site" evidence="2">
    <location>
        <position position="103"/>
    </location>
    <ligand>
        <name>substrate</name>
    </ligand>
</feature>
<evidence type="ECO:0000259" key="4">
    <source>
        <dbReference type="Pfam" id="PF00248"/>
    </source>
</evidence>
<name>A0A7X3G2L8_9BURK</name>
<feature type="site" description="Lowers pKa of active site Tyr" evidence="3">
    <location>
        <position position="70"/>
    </location>
</feature>
<dbReference type="Gene3D" id="3.20.20.100">
    <property type="entry name" value="NADP-dependent oxidoreductase domain"/>
    <property type="match status" value="1"/>
</dbReference>
<dbReference type="RefSeq" id="WP_056131458.1">
    <property type="nucleotide sequence ID" value="NZ_WSES01000006.1"/>
</dbReference>
<proteinExistence type="predicted"/>
<gene>
    <name evidence="5" type="ORF">GPY61_20425</name>
</gene>
<dbReference type="GO" id="GO:0016491">
    <property type="term" value="F:oxidoreductase activity"/>
    <property type="evidence" value="ECO:0007669"/>
    <property type="project" value="InterPro"/>
</dbReference>
<dbReference type="SUPFAM" id="SSF51430">
    <property type="entry name" value="NAD(P)-linked oxidoreductase"/>
    <property type="match status" value="1"/>
</dbReference>
<dbReference type="InterPro" id="IPR020471">
    <property type="entry name" value="AKR"/>
</dbReference>
<feature type="active site" description="Proton donor" evidence="1">
    <location>
        <position position="45"/>
    </location>
</feature>
<evidence type="ECO:0000256" key="3">
    <source>
        <dbReference type="PIRSR" id="PIRSR000097-3"/>
    </source>
</evidence>
<dbReference type="PANTHER" id="PTHR43638">
    <property type="entry name" value="OXIDOREDUCTASE, ALDO/KETO REDUCTASE FAMILY PROTEIN"/>
    <property type="match status" value="1"/>
</dbReference>
<evidence type="ECO:0000256" key="2">
    <source>
        <dbReference type="PIRSR" id="PIRSR000097-2"/>
    </source>
</evidence>
<keyword evidence="6" id="KW-1185">Reference proteome</keyword>
<dbReference type="InterPro" id="IPR036812">
    <property type="entry name" value="NAD(P)_OxRdtase_dom_sf"/>
</dbReference>
<dbReference type="PIRSF" id="PIRSF000097">
    <property type="entry name" value="AKR"/>
    <property type="match status" value="1"/>
</dbReference>
<dbReference type="AlphaFoldDB" id="A0A7X3G2L8"/>
<evidence type="ECO:0000256" key="1">
    <source>
        <dbReference type="PIRSR" id="PIRSR000097-1"/>
    </source>
</evidence>